<evidence type="ECO:0000256" key="2">
    <source>
        <dbReference type="ARBA" id="ARBA00022448"/>
    </source>
</evidence>
<sequence>MDSPPPNKNLSQAAGIRYVAGFALFAALACTMQATDQRPFCASCHVMQEAAVTHKMGTHADRACNDCHLPTGSARLVTKAKASITDFMGNLSGKDVPHPPDRNTRAIVNDNCKFCHAQTNLAVAAMDAKPYCVDCHRNVAHMRYKPVSTRMVAYE</sequence>
<evidence type="ECO:0000256" key="4">
    <source>
        <dbReference type="ARBA" id="ARBA00022723"/>
    </source>
</evidence>
<organism evidence="8 9">
    <name type="scientific">Candidatus Desulfovibrio kirbyi</name>
    <dbReference type="NCBI Taxonomy" id="2696086"/>
    <lineage>
        <taxon>Bacteria</taxon>
        <taxon>Pseudomonadati</taxon>
        <taxon>Thermodesulfobacteriota</taxon>
        <taxon>Desulfovibrionia</taxon>
        <taxon>Desulfovibrionales</taxon>
        <taxon>Desulfovibrionaceae</taxon>
        <taxon>Desulfovibrio</taxon>
    </lineage>
</organism>
<evidence type="ECO:0000256" key="6">
    <source>
        <dbReference type="ARBA" id="ARBA00023004"/>
    </source>
</evidence>
<dbReference type="InterPro" id="IPR038266">
    <property type="entry name" value="NapC/NirT_cytc_sf"/>
</dbReference>
<reference evidence="8 9" key="1">
    <citation type="journal article" date="2020" name="ISME J.">
        <title>Parallel Reductive Genome Evolution in Desulfovibrio Ectosymbionts Independently Acquired by Trichonympha Protists in the Termite Gut.</title>
        <authorList>
            <person name="Takeuchi M."/>
            <person name="Kuwahara H."/>
            <person name="Murakami T."/>
            <person name="Takahashi K."/>
            <person name="Kajitani R."/>
            <person name="Toyoda A."/>
            <person name="Itoh T."/>
            <person name="Ohkuma M."/>
            <person name="Hongoh Y."/>
        </authorList>
    </citation>
    <scope>NUCLEOTIDE SEQUENCE [LARGE SCALE GENOMIC DNA]</scope>
    <source>
        <strain evidence="8">ZnDsv-02</strain>
    </source>
</reference>
<keyword evidence="6" id="KW-0408">Iron</keyword>
<evidence type="ECO:0000256" key="5">
    <source>
        <dbReference type="ARBA" id="ARBA00022982"/>
    </source>
</evidence>
<comment type="caution">
    <text evidence="8">The sequence shown here is derived from an EMBL/GenBank/DDBJ whole genome shotgun (WGS) entry which is preliminary data.</text>
</comment>
<evidence type="ECO:0000256" key="3">
    <source>
        <dbReference type="ARBA" id="ARBA00022617"/>
    </source>
</evidence>
<dbReference type="Proteomes" id="UP000505077">
    <property type="component" value="Unassembled WGS sequence"/>
</dbReference>
<evidence type="ECO:0000313" key="9">
    <source>
        <dbReference type="Proteomes" id="UP000505077"/>
    </source>
</evidence>
<protein>
    <submittedName>
        <fullName evidence="8">Ammonia-forming cytochrome c nitrite reductase small subunit</fullName>
    </submittedName>
</protein>
<keyword evidence="4" id="KW-0479">Metal-binding</keyword>
<dbReference type="GO" id="GO:0030313">
    <property type="term" value="C:cell envelope"/>
    <property type="evidence" value="ECO:0007669"/>
    <property type="project" value="UniProtKB-SubCell"/>
</dbReference>
<dbReference type="Pfam" id="PF03264">
    <property type="entry name" value="Cytochrom_NNT"/>
    <property type="match status" value="1"/>
</dbReference>
<dbReference type="Gene3D" id="1.10.3820.10">
    <property type="entry name" value="Di-heme elbow motif domain"/>
    <property type="match status" value="1"/>
</dbReference>
<dbReference type="GO" id="GO:0046872">
    <property type="term" value="F:metal ion binding"/>
    <property type="evidence" value="ECO:0007669"/>
    <property type="project" value="UniProtKB-KW"/>
</dbReference>
<comment type="subcellular location">
    <subcellularLocation>
        <location evidence="1">Cell envelope</location>
    </subcellularLocation>
</comment>
<name>A0A6L2R7L0_9BACT</name>
<accession>A0A6L2R7L0</accession>
<keyword evidence="5" id="KW-0249">Electron transport</keyword>
<dbReference type="InterPro" id="IPR036280">
    <property type="entry name" value="Multihaem_cyt_sf"/>
</dbReference>
<evidence type="ECO:0000313" key="8">
    <source>
        <dbReference type="EMBL" id="GFH63472.1"/>
    </source>
</evidence>
<dbReference type="EMBL" id="BLLL01000029">
    <property type="protein sequence ID" value="GFH63472.1"/>
    <property type="molecule type" value="Genomic_DNA"/>
</dbReference>
<evidence type="ECO:0000259" key="7">
    <source>
        <dbReference type="Pfam" id="PF03264"/>
    </source>
</evidence>
<dbReference type="InterPro" id="IPR005126">
    <property type="entry name" value="NapC/NirT_cyt_c_N"/>
</dbReference>
<evidence type="ECO:0000256" key="1">
    <source>
        <dbReference type="ARBA" id="ARBA00004196"/>
    </source>
</evidence>
<gene>
    <name evidence="8" type="primary">nrfH</name>
    <name evidence="8" type="ORF">ZNDK_1243</name>
</gene>
<dbReference type="SUPFAM" id="SSF48695">
    <property type="entry name" value="Multiheme cytochromes"/>
    <property type="match status" value="1"/>
</dbReference>
<feature type="domain" description="NapC/NirT cytochrome c N-terminal" evidence="7">
    <location>
        <begin position="16"/>
        <end position="142"/>
    </location>
</feature>
<keyword evidence="2" id="KW-0813">Transport</keyword>
<dbReference type="AlphaFoldDB" id="A0A6L2R7L0"/>
<proteinExistence type="predicted"/>
<keyword evidence="3" id="KW-0349">Heme</keyword>